<dbReference type="InterPro" id="IPR038729">
    <property type="entry name" value="Rad50/SbcC_AAA"/>
</dbReference>
<comment type="subunit">
    <text evidence="2">Heterodimer of SbcC and SbcD.</text>
</comment>
<dbReference type="GO" id="GO:0004527">
    <property type="term" value="F:exonuclease activity"/>
    <property type="evidence" value="ECO:0007669"/>
    <property type="project" value="UniProtKB-KW"/>
</dbReference>
<dbReference type="InterPro" id="IPR027417">
    <property type="entry name" value="P-loop_NTPase"/>
</dbReference>
<dbReference type="Pfam" id="PF13476">
    <property type="entry name" value="AAA_23"/>
    <property type="match status" value="1"/>
</dbReference>
<evidence type="ECO:0000256" key="3">
    <source>
        <dbReference type="ARBA" id="ARBA00013368"/>
    </source>
</evidence>
<dbReference type="InterPro" id="IPR025662">
    <property type="entry name" value="Sigma_54_int_dom_ATP-bd_1"/>
</dbReference>
<gene>
    <name evidence="5" type="ORF">E9229_002616</name>
</gene>
<dbReference type="Pfam" id="PF13558">
    <property type="entry name" value="SbcC_Walker_B"/>
    <property type="match status" value="1"/>
</dbReference>
<organism evidence="5 6">
    <name type="scientific">Paeniglutamicibacter cryotolerans</name>
    <dbReference type="NCBI Taxonomy" id="670079"/>
    <lineage>
        <taxon>Bacteria</taxon>
        <taxon>Bacillati</taxon>
        <taxon>Actinomycetota</taxon>
        <taxon>Actinomycetes</taxon>
        <taxon>Micrococcales</taxon>
        <taxon>Micrococcaceae</taxon>
        <taxon>Paeniglutamicibacter</taxon>
    </lineage>
</organism>
<sequence length="1018" mass="105872">MRVHHLSVQAFGPFATRQEIDFDGLSAAGLFLLNGETGAGKTSILDAICYALYAGLPGEREGSKSLRSDHAEPGLAPEVMCEFSTGSRRFEVTRSPAWARPAKRGSGTTTAQAQSRLRELVDGAWVEKSTRNDEVAAELLAAIGLGKDEFTKVAMLPQGAFAAFLRAKDKEREALLKSLFDTSTYGAVEALLADELNAAKAAAADAEAGHDAARSALLADARASLAEDGGEAVIATGPAEGHPVPDDAELGALLTARLAERTALLREAEHAATAAADAAAGHAAELERRAADHRRLAELDALRATHERGAAGAIELETALALHAAAAAVAPVLEDRDRALADAAEAAAAQATALDRVKAHEWAAGYLAGAGEPRGTAQQATAATRIATEEAAVLEASLPDEAALAAGERELATAATESAGLVETVASLEAEITELETGIPIMRERLEGQRALGARAAELKTVVDAAEVRVAAVAACATAEKQRIKSETAFLAAKEDRLVEESTVLQIGRTRLGQAAAALARTLRDGCACPVCGAVQHPAPADTGDGDLLGEEDEEAARAVLKKAAAVQEKAEKALQSARDKESVARGKAGGLDARTADRQLETARSEHRECALSLKESKRAKAELELAEARLKTISAEASTRATELGVLRARIEHLRTEGARLGAKLSGLRAGAGTLKVRHLQVREAAERLDALAAARSGAATAERAAGSAARRWAAARAGASFADDGAHASALLPAAEAAAQAQLLESRRAEAITLRVWEAAPEVARARADAAAGIGAPEPGLLDAARGAVESANATRDAAVRAAAVLGDYARRLHAARRDLEALAMARGPLLKRLATAKSMAELARGGGENRLKMSLSTYVLAARLEAVALAATERLAVMTSQRYALVHDDGPKGNSRSGLGLHVLDAWTGQRRDTQTLSGGESFMASLALALGLADVIAHQSGGIDIETLFVDEGFGSLDEETLEQVMDALENLRSGGRVVGLVSHVADMKQRITTQLRVHKGRNGSTVSLHLGG</sequence>
<dbReference type="EMBL" id="JACHVS010000001">
    <property type="protein sequence ID" value="MBB2996425.1"/>
    <property type="molecule type" value="Genomic_DNA"/>
</dbReference>
<dbReference type="PANTHER" id="PTHR32114:SF2">
    <property type="entry name" value="ABC TRANSPORTER ABCH.3"/>
    <property type="match status" value="1"/>
</dbReference>
<evidence type="ECO:0000313" key="6">
    <source>
        <dbReference type="Proteomes" id="UP000523000"/>
    </source>
</evidence>
<dbReference type="Proteomes" id="UP000523000">
    <property type="component" value="Unassembled WGS sequence"/>
</dbReference>
<keyword evidence="5" id="KW-0378">Hydrolase</keyword>
<dbReference type="GO" id="GO:0006302">
    <property type="term" value="P:double-strand break repair"/>
    <property type="evidence" value="ECO:0007669"/>
    <property type="project" value="InterPro"/>
</dbReference>
<comment type="similarity">
    <text evidence="1">Belongs to the SMC family. SbcC subfamily.</text>
</comment>
<comment type="caution">
    <text evidence="5">The sequence shown here is derived from an EMBL/GenBank/DDBJ whole genome shotgun (WGS) entry which is preliminary data.</text>
</comment>
<feature type="domain" description="Rad50/SbcC-type AAA" evidence="4">
    <location>
        <begin position="6"/>
        <end position="185"/>
    </location>
</feature>
<evidence type="ECO:0000313" key="5">
    <source>
        <dbReference type="EMBL" id="MBB2996425.1"/>
    </source>
</evidence>
<keyword evidence="5" id="KW-0269">Exonuclease</keyword>
<evidence type="ECO:0000259" key="4">
    <source>
        <dbReference type="Pfam" id="PF13476"/>
    </source>
</evidence>
<dbReference type="SUPFAM" id="SSF52540">
    <property type="entry name" value="P-loop containing nucleoside triphosphate hydrolases"/>
    <property type="match status" value="1"/>
</dbReference>
<evidence type="ECO:0000256" key="2">
    <source>
        <dbReference type="ARBA" id="ARBA00011322"/>
    </source>
</evidence>
<keyword evidence="6" id="KW-1185">Reference proteome</keyword>
<name>A0A839QP57_9MICC</name>
<protein>
    <recommendedName>
        <fullName evidence="3">Nuclease SbcCD subunit C</fullName>
    </recommendedName>
</protein>
<dbReference type="PANTHER" id="PTHR32114">
    <property type="entry name" value="ABC TRANSPORTER ABCH.3"/>
    <property type="match status" value="1"/>
</dbReference>
<dbReference type="RefSeq" id="WP_183511699.1">
    <property type="nucleotide sequence ID" value="NZ_BAABGK010000012.1"/>
</dbReference>
<dbReference type="AlphaFoldDB" id="A0A839QP57"/>
<keyword evidence="5" id="KW-0540">Nuclease</keyword>
<dbReference type="PROSITE" id="PS00675">
    <property type="entry name" value="SIGMA54_INTERACT_1"/>
    <property type="match status" value="1"/>
</dbReference>
<reference evidence="5 6" key="1">
    <citation type="submission" date="2020-08" db="EMBL/GenBank/DDBJ databases">
        <title>Sequencing the genomes of 1000 actinobacteria strains.</title>
        <authorList>
            <person name="Klenk H.-P."/>
        </authorList>
    </citation>
    <scope>NUCLEOTIDE SEQUENCE [LARGE SCALE GENOMIC DNA]</scope>
    <source>
        <strain evidence="5 6">DSM 22826</strain>
    </source>
</reference>
<dbReference type="Gene3D" id="3.40.50.300">
    <property type="entry name" value="P-loop containing nucleotide triphosphate hydrolases"/>
    <property type="match status" value="2"/>
</dbReference>
<proteinExistence type="inferred from homology"/>
<dbReference type="GO" id="GO:0016887">
    <property type="term" value="F:ATP hydrolysis activity"/>
    <property type="evidence" value="ECO:0007669"/>
    <property type="project" value="InterPro"/>
</dbReference>
<accession>A0A839QP57</accession>
<evidence type="ECO:0000256" key="1">
    <source>
        <dbReference type="ARBA" id="ARBA00006930"/>
    </source>
</evidence>